<keyword evidence="2" id="KW-0812">Transmembrane</keyword>
<dbReference type="EMBL" id="CP163302">
    <property type="protein sequence ID" value="XDP46611.1"/>
    <property type="molecule type" value="Genomic_DNA"/>
</dbReference>
<feature type="region of interest" description="Disordered" evidence="1">
    <location>
        <begin position="69"/>
        <end position="109"/>
    </location>
</feature>
<accession>A0AB39L6U7</accession>
<gene>
    <name evidence="3" type="ORF">AB5L97_06260</name>
</gene>
<proteinExistence type="predicted"/>
<keyword evidence="2" id="KW-1133">Transmembrane helix</keyword>
<dbReference type="RefSeq" id="WP_369046900.1">
    <property type="nucleotide sequence ID" value="NZ_CP163302.1"/>
</dbReference>
<dbReference type="AlphaFoldDB" id="A0AB39L6U7"/>
<dbReference type="KEGG" id="spue:AB5L97_06260"/>
<feature type="compositionally biased region" description="Basic and acidic residues" evidence="1">
    <location>
        <begin position="97"/>
        <end position="109"/>
    </location>
</feature>
<feature type="transmembrane region" description="Helical" evidence="2">
    <location>
        <begin position="34"/>
        <end position="54"/>
    </location>
</feature>
<sequence length="109" mass="11708">MQNLFVALAQTPQPSPEGTLRPGLSEDMITPGTWGFIATAFVVVLTIFLIVDMVRRLRRLRYKAQVEEASAATAARGEADMQAGPEKAADGNAVDATDARDRETGSSRS</sequence>
<evidence type="ECO:0008006" key="4">
    <source>
        <dbReference type="Google" id="ProtNLM"/>
    </source>
</evidence>
<evidence type="ECO:0000313" key="3">
    <source>
        <dbReference type="EMBL" id="XDP46611.1"/>
    </source>
</evidence>
<name>A0AB39L6U7_9MICC</name>
<keyword evidence="2" id="KW-0472">Membrane</keyword>
<organism evidence="3">
    <name type="scientific">Sinomonas puerhi</name>
    <dbReference type="NCBI Taxonomy" id="3238584"/>
    <lineage>
        <taxon>Bacteria</taxon>
        <taxon>Bacillati</taxon>
        <taxon>Actinomycetota</taxon>
        <taxon>Actinomycetes</taxon>
        <taxon>Micrococcales</taxon>
        <taxon>Micrococcaceae</taxon>
        <taxon>Sinomonas</taxon>
    </lineage>
</organism>
<evidence type="ECO:0000256" key="2">
    <source>
        <dbReference type="SAM" id="Phobius"/>
    </source>
</evidence>
<reference evidence="3" key="1">
    <citation type="submission" date="2024-07" db="EMBL/GenBank/DDBJ databases">
        <authorList>
            <person name="fu j."/>
        </authorList>
    </citation>
    <scope>NUCLEOTIDE SEQUENCE</scope>
    <source>
        <strain evidence="3">P10A9</strain>
    </source>
</reference>
<evidence type="ECO:0000256" key="1">
    <source>
        <dbReference type="SAM" id="MobiDB-lite"/>
    </source>
</evidence>
<protein>
    <recommendedName>
        <fullName evidence="4">CcmD family protein</fullName>
    </recommendedName>
</protein>